<organism evidence="2 3">
    <name type="scientific">Enterococcus wangshanyuanii</name>
    <dbReference type="NCBI Taxonomy" id="2005703"/>
    <lineage>
        <taxon>Bacteria</taxon>
        <taxon>Bacillati</taxon>
        <taxon>Bacillota</taxon>
        <taxon>Bacilli</taxon>
        <taxon>Lactobacillales</taxon>
        <taxon>Enterococcaceae</taxon>
        <taxon>Enterococcus</taxon>
    </lineage>
</organism>
<sequence length="60" mass="6944">MTRSDFFRGCEKMKQIKVLGSLLIAIVLSLINFDQLFILIVLSGVYALFKAMDLYYEYSN</sequence>
<comment type="caution">
    <text evidence="2">The sequence shown here is derived from an EMBL/GenBank/DDBJ whole genome shotgun (WGS) entry which is preliminary data.</text>
</comment>
<accession>A0ABQ1PR33</accession>
<gene>
    <name evidence="2" type="ORF">GCM10011573_33970</name>
</gene>
<keyword evidence="1" id="KW-1133">Transmembrane helix</keyword>
<keyword evidence="1" id="KW-0812">Transmembrane</keyword>
<feature type="transmembrane region" description="Helical" evidence="1">
    <location>
        <begin position="21"/>
        <end position="49"/>
    </location>
</feature>
<keyword evidence="1" id="KW-0472">Membrane</keyword>
<reference evidence="3" key="1">
    <citation type="journal article" date="2019" name="Int. J. Syst. Evol. Microbiol.">
        <title>The Global Catalogue of Microorganisms (GCM) 10K type strain sequencing project: providing services to taxonomists for standard genome sequencing and annotation.</title>
        <authorList>
            <consortium name="The Broad Institute Genomics Platform"/>
            <consortium name="The Broad Institute Genome Sequencing Center for Infectious Disease"/>
            <person name="Wu L."/>
            <person name="Ma J."/>
        </authorList>
    </citation>
    <scope>NUCLEOTIDE SEQUENCE [LARGE SCALE GENOMIC DNA]</scope>
    <source>
        <strain evidence="3">CGMCC 1.15942</strain>
    </source>
</reference>
<keyword evidence="3" id="KW-1185">Reference proteome</keyword>
<evidence type="ECO:0000256" key="1">
    <source>
        <dbReference type="SAM" id="Phobius"/>
    </source>
</evidence>
<evidence type="ECO:0000313" key="2">
    <source>
        <dbReference type="EMBL" id="GGD01594.1"/>
    </source>
</evidence>
<name>A0ABQ1PR33_9ENTE</name>
<proteinExistence type="predicted"/>
<dbReference type="EMBL" id="BMKI01000012">
    <property type="protein sequence ID" value="GGD01594.1"/>
    <property type="molecule type" value="Genomic_DNA"/>
</dbReference>
<dbReference type="Proteomes" id="UP000630615">
    <property type="component" value="Unassembled WGS sequence"/>
</dbReference>
<evidence type="ECO:0000313" key="3">
    <source>
        <dbReference type="Proteomes" id="UP000630615"/>
    </source>
</evidence>
<protein>
    <submittedName>
        <fullName evidence="2">Uncharacterized protein</fullName>
    </submittedName>
</protein>